<dbReference type="SUPFAM" id="SSF48498">
    <property type="entry name" value="Tetracyclin repressor-like, C-terminal domain"/>
    <property type="match status" value="1"/>
</dbReference>
<evidence type="ECO:0000256" key="2">
    <source>
        <dbReference type="ARBA" id="ARBA00023125"/>
    </source>
</evidence>
<comment type="caution">
    <text evidence="6">The sequence shown here is derived from an EMBL/GenBank/DDBJ whole genome shotgun (WGS) entry which is preliminary data.</text>
</comment>
<dbReference type="SUPFAM" id="SSF46689">
    <property type="entry name" value="Homeodomain-like"/>
    <property type="match status" value="1"/>
</dbReference>
<feature type="DNA-binding region" description="H-T-H motif" evidence="4">
    <location>
        <begin position="32"/>
        <end position="51"/>
    </location>
</feature>
<dbReference type="GO" id="GO:0000976">
    <property type="term" value="F:transcription cis-regulatory region binding"/>
    <property type="evidence" value="ECO:0007669"/>
    <property type="project" value="TreeGrafter"/>
</dbReference>
<evidence type="ECO:0000256" key="4">
    <source>
        <dbReference type="PROSITE-ProRule" id="PRU00335"/>
    </source>
</evidence>
<evidence type="ECO:0000259" key="5">
    <source>
        <dbReference type="PROSITE" id="PS50977"/>
    </source>
</evidence>
<keyword evidence="3" id="KW-0804">Transcription</keyword>
<feature type="domain" description="HTH tetR-type" evidence="5">
    <location>
        <begin position="9"/>
        <end position="69"/>
    </location>
</feature>
<accession>A0A4Q0MH99</accession>
<evidence type="ECO:0000256" key="3">
    <source>
        <dbReference type="ARBA" id="ARBA00023163"/>
    </source>
</evidence>
<sequence>MRAPRSDAPDTRGDILATAHRLFREIGYRKTTVADIAAELKMSPANVYRFFDSKKSINEGVAERLLGEIADALEIEATRPDATAPARLRALLVTLSAMSEERFLSNKRMYDMVEDAMAESWDVCDRYVARCDAILIGLVRDGCARGEFAIEDPEAGARCVHAAVVCYCHPAMMAQSQEHPHASIEQMAEFALRGLGARERG</sequence>
<dbReference type="Pfam" id="PF17935">
    <property type="entry name" value="TetR_C_27"/>
    <property type="match status" value="1"/>
</dbReference>
<keyword evidence="7" id="KW-1185">Reference proteome</keyword>
<evidence type="ECO:0000313" key="7">
    <source>
        <dbReference type="Proteomes" id="UP000289708"/>
    </source>
</evidence>
<dbReference type="OrthoDB" id="9802498at2"/>
<dbReference type="Pfam" id="PF00440">
    <property type="entry name" value="TetR_N"/>
    <property type="match status" value="1"/>
</dbReference>
<dbReference type="PRINTS" id="PR00455">
    <property type="entry name" value="HTHTETR"/>
</dbReference>
<dbReference type="InterPro" id="IPR050109">
    <property type="entry name" value="HTH-type_TetR-like_transc_reg"/>
</dbReference>
<keyword evidence="2 4" id="KW-0238">DNA-binding</keyword>
<reference evidence="6 7" key="1">
    <citation type="submission" date="2018-12" db="EMBL/GenBank/DDBJ databases">
        <title>bacterium Hansschlegelia zhihuaiae S113.</title>
        <authorList>
            <person name="He J."/>
        </authorList>
    </citation>
    <scope>NUCLEOTIDE SEQUENCE [LARGE SCALE GENOMIC DNA]</scope>
    <source>
        <strain evidence="6 7">S 113</strain>
    </source>
</reference>
<keyword evidence="1" id="KW-0805">Transcription regulation</keyword>
<evidence type="ECO:0000313" key="6">
    <source>
        <dbReference type="EMBL" id="RXF72880.1"/>
    </source>
</evidence>
<dbReference type="InterPro" id="IPR036271">
    <property type="entry name" value="Tet_transcr_reg_TetR-rel_C_sf"/>
</dbReference>
<dbReference type="InterPro" id="IPR041478">
    <property type="entry name" value="TetR_C_27"/>
</dbReference>
<name>A0A4Q0MH99_9HYPH</name>
<dbReference type="EMBL" id="RYFI01000012">
    <property type="protein sequence ID" value="RXF72880.1"/>
    <property type="molecule type" value="Genomic_DNA"/>
</dbReference>
<dbReference type="PANTHER" id="PTHR30055">
    <property type="entry name" value="HTH-TYPE TRANSCRIPTIONAL REGULATOR RUTR"/>
    <property type="match status" value="1"/>
</dbReference>
<dbReference type="InterPro" id="IPR001647">
    <property type="entry name" value="HTH_TetR"/>
</dbReference>
<dbReference type="GO" id="GO:0003700">
    <property type="term" value="F:DNA-binding transcription factor activity"/>
    <property type="evidence" value="ECO:0007669"/>
    <property type="project" value="TreeGrafter"/>
</dbReference>
<dbReference type="Proteomes" id="UP000289708">
    <property type="component" value="Unassembled WGS sequence"/>
</dbReference>
<dbReference type="PANTHER" id="PTHR30055:SF151">
    <property type="entry name" value="TRANSCRIPTIONAL REGULATORY PROTEIN"/>
    <property type="match status" value="1"/>
</dbReference>
<dbReference type="PROSITE" id="PS50977">
    <property type="entry name" value="HTH_TETR_2"/>
    <property type="match status" value="1"/>
</dbReference>
<proteinExistence type="predicted"/>
<dbReference type="Gene3D" id="1.10.357.10">
    <property type="entry name" value="Tetracycline Repressor, domain 2"/>
    <property type="match status" value="1"/>
</dbReference>
<protein>
    <submittedName>
        <fullName evidence="6">TetR/AcrR family transcriptional regulator</fullName>
    </submittedName>
</protein>
<dbReference type="AlphaFoldDB" id="A0A4Q0MH99"/>
<evidence type="ECO:0000256" key="1">
    <source>
        <dbReference type="ARBA" id="ARBA00023015"/>
    </source>
</evidence>
<organism evidence="6 7">
    <name type="scientific">Hansschlegelia zhihuaiae</name>
    <dbReference type="NCBI Taxonomy" id="405005"/>
    <lineage>
        <taxon>Bacteria</taxon>
        <taxon>Pseudomonadati</taxon>
        <taxon>Pseudomonadota</taxon>
        <taxon>Alphaproteobacteria</taxon>
        <taxon>Hyphomicrobiales</taxon>
        <taxon>Methylopilaceae</taxon>
        <taxon>Hansschlegelia</taxon>
    </lineage>
</organism>
<gene>
    <name evidence="6" type="ORF">EK403_13440</name>
</gene>
<dbReference type="InterPro" id="IPR009057">
    <property type="entry name" value="Homeodomain-like_sf"/>
</dbReference>